<proteinExistence type="predicted"/>
<feature type="compositionally biased region" description="Basic and acidic residues" evidence="1">
    <location>
        <begin position="196"/>
        <end position="225"/>
    </location>
</feature>
<feature type="compositionally biased region" description="Basic and acidic residues" evidence="1">
    <location>
        <begin position="270"/>
        <end position="284"/>
    </location>
</feature>
<feature type="region of interest" description="Disordered" evidence="1">
    <location>
        <begin position="171"/>
        <end position="299"/>
    </location>
</feature>
<evidence type="ECO:0000256" key="1">
    <source>
        <dbReference type="SAM" id="MobiDB-lite"/>
    </source>
</evidence>
<comment type="caution">
    <text evidence="2">The sequence shown here is derived from an EMBL/GenBank/DDBJ whole genome shotgun (WGS) entry which is preliminary data.</text>
</comment>
<evidence type="ECO:0000313" key="3">
    <source>
        <dbReference type="Proteomes" id="UP000271974"/>
    </source>
</evidence>
<organism evidence="2 3">
    <name type="scientific">Elysia chlorotica</name>
    <name type="common">Eastern emerald elysia</name>
    <name type="synonym">Sea slug</name>
    <dbReference type="NCBI Taxonomy" id="188477"/>
    <lineage>
        <taxon>Eukaryota</taxon>
        <taxon>Metazoa</taxon>
        <taxon>Spiralia</taxon>
        <taxon>Lophotrochozoa</taxon>
        <taxon>Mollusca</taxon>
        <taxon>Gastropoda</taxon>
        <taxon>Heterobranchia</taxon>
        <taxon>Euthyneura</taxon>
        <taxon>Panpulmonata</taxon>
        <taxon>Sacoglossa</taxon>
        <taxon>Placobranchoidea</taxon>
        <taxon>Plakobranchidae</taxon>
        <taxon>Elysia</taxon>
    </lineage>
</organism>
<reference evidence="2 3" key="1">
    <citation type="submission" date="2019-01" db="EMBL/GenBank/DDBJ databases">
        <title>A draft genome assembly of the solar-powered sea slug Elysia chlorotica.</title>
        <authorList>
            <person name="Cai H."/>
            <person name="Li Q."/>
            <person name="Fang X."/>
            <person name="Li J."/>
            <person name="Curtis N.E."/>
            <person name="Altenburger A."/>
            <person name="Shibata T."/>
            <person name="Feng M."/>
            <person name="Maeda T."/>
            <person name="Schwartz J.A."/>
            <person name="Shigenobu S."/>
            <person name="Lundholm N."/>
            <person name="Nishiyama T."/>
            <person name="Yang H."/>
            <person name="Hasebe M."/>
            <person name="Li S."/>
            <person name="Pierce S.K."/>
            <person name="Wang J."/>
        </authorList>
    </citation>
    <scope>NUCLEOTIDE SEQUENCE [LARGE SCALE GENOMIC DNA]</scope>
    <source>
        <strain evidence="2">EC2010</strain>
        <tissue evidence="2">Whole organism of an adult</tissue>
    </source>
</reference>
<feature type="non-terminal residue" evidence="2">
    <location>
        <position position="452"/>
    </location>
</feature>
<evidence type="ECO:0000313" key="2">
    <source>
        <dbReference type="EMBL" id="RUS79701.1"/>
    </source>
</evidence>
<accession>A0A433TDL4</accession>
<sequence length="452" mass="50534">MSVLQEVKLSDFKAWNPLLSNICFLDPSRPQNKAYIVLTLESKQSTSQLANLKIEESITSLILSSLSSALAAELLNVLPADWLEAILDQVKSEEERESIIWLCSQFKYYRLCVRLLAQANQTRRLLSWITDRDDVRLLQSKIRHCYPEAYLPRDITEWAFLLTCMREKQLGKGSGQEKSDTEMASEPLSTEVETEENLKEGVPKSSSDFERNLMDKNELDTRTVLKEVTIPEEGSEERTEGKFNDSGLTNSNPDVNPASSARNAAVLSVADERKAGSKGNDGDKNPNSNPTFSCQASDSSTVKCNALEQDLKKADSPWSLTWGNVGYLLLEHLGGAAAINLLVSHMTREGDDPSRAWSGLGSEFVRACYTSFLLEGQKDQVSHEMLERMSVFMWSKKPGFLAPSVHHAFKAEQNLVEKKQGRETDVQRVFGQVKSLSNQSLQSEYLGGHWGV</sequence>
<dbReference type="OrthoDB" id="19493at2759"/>
<protein>
    <submittedName>
        <fullName evidence="2">Uncharacterized protein</fullName>
    </submittedName>
</protein>
<dbReference type="Proteomes" id="UP000271974">
    <property type="component" value="Unassembled WGS sequence"/>
</dbReference>
<feature type="compositionally biased region" description="Basic and acidic residues" evidence="1">
    <location>
        <begin position="171"/>
        <end position="181"/>
    </location>
</feature>
<feature type="compositionally biased region" description="Polar residues" evidence="1">
    <location>
        <begin position="246"/>
        <end position="262"/>
    </location>
</feature>
<name>A0A433TDL4_ELYCH</name>
<feature type="compositionally biased region" description="Polar residues" evidence="1">
    <location>
        <begin position="285"/>
        <end position="299"/>
    </location>
</feature>
<keyword evidence="3" id="KW-1185">Reference proteome</keyword>
<dbReference type="STRING" id="188477.A0A433TDL4"/>
<dbReference type="AlphaFoldDB" id="A0A433TDL4"/>
<dbReference type="EMBL" id="RQTK01000433">
    <property type="protein sequence ID" value="RUS79701.1"/>
    <property type="molecule type" value="Genomic_DNA"/>
</dbReference>
<gene>
    <name evidence="2" type="ORF">EGW08_012535</name>
</gene>